<dbReference type="eggNOG" id="ENOG502Z7NV">
    <property type="taxonomic scope" value="Bacteria"/>
</dbReference>
<protein>
    <recommendedName>
        <fullName evidence="1">MrfA-like Zn-binding domain-containing protein</fullName>
    </recommendedName>
</protein>
<name>C0C5T6_9FIRM</name>
<dbReference type="InterPro" id="IPR047721">
    <property type="entry name" value="DrmB"/>
</dbReference>
<reference evidence="2" key="1">
    <citation type="submission" date="2009-02" db="EMBL/GenBank/DDBJ databases">
        <authorList>
            <person name="Fulton L."/>
            <person name="Clifton S."/>
            <person name="Fulton B."/>
            <person name="Xu J."/>
            <person name="Minx P."/>
            <person name="Pepin K.H."/>
            <person name="Johnson M."/>
            <person name="Bhonagiri V."/>
            <person name="Nash W.E."/>
            <person name="Mardis E.R."/>
            <person name="Wilson R.K."/>
        </authorList>
    </citation>
    <scope>NUCLEOTIDE SEQUENCE [LARGE SCALE GENOMIC DNA]</scope>
    <source>
        <strain evidence="2">DSM 15053</strain>
    </source>
</reference>
<dbReference type="InterPro" id="IPR018973">
    <property type="entry name" value="MZB"/>
</dbReference>
<evidence type="ECO:0000313" key="2">
    <source>
        <dbReference type="EMBL" id="EEG72470.1"/>
    </source>
</evidence>
<reference evidence="2" key="2">
    <citation type="submission" date="2013-06" db="EMBL/GenBank/DDBJ databases">
        <title>Draft genome sequence of Clostridium hylemonae (DSM 15053).</title>
        <authorList>
            <person name="Sudarsanam P."/>
            <person name="Ley R."/>
            <person name="Guruge J."/>
            <person name="Turnbaugh P.J."/>
            <person name="Mahowald M."/>
            <person name="Liep D."/>
            <person name="Gordon J."/>
        </authorList>
    </citation>
    <scope>NUCLEOTIDE SEQUENCE</scope>
    <source>
        <strain evidence="2">DSM 15053</strain>
    </source>
</reference>
<comment type="caution">
    <text evidence="2">The sequence shown here is derived from an EMBL/GenBank/DDBJ whole genome shotgun (WGS) entry which is preliminary data.</text>
</comment>
<dbReference type="AlphaFoldDB" id="C0C5T6"/>
<evidence type="ECO:0000313" key="3">
    <source>
        <dbReference type="Proteomes" id="UP000004893"/>
    </source>
</evidence>
<feature type="domain" description="MrfA-like Zn-binding" evidence="1">
    <location>
        <begin position="485"/>
        <end position="585"/>
    </location>
</feature>
<dbReference type="Pfam" id="PF09369">
    <property type="entry name" value="MZB"/>
    <property type="match status" value="1"/>
</dbReference>
<proteinExistence type="predicted"/>
<dbReference type="OrthoDB" id="9134227at2"/>
<organism evidence="2 3">
    <name type="scientific">[Clostridium] hylemonae DSM 15053</name>
    <dbReference type="NCBI Taxonomy" id="553973"/>
    <lineage>
        <taxon>Bacteria</taxon>
        <taxon>Bacillati</taxon>
        <taxon>Bacillota</taxon>
        <taxon>Clostridia</taxon>
        <taxon>Lachnospirales</taxon>
        <taxon>Lachnospiraceae</taxon>
    </lineage>
</organism>
<dbReference type="STRING" id="553973.CLOHYLEM_07473"/>
<dbReference type="NCBIfam" id="NF038324">
    <property type="entry name" value="DrmB_fam"/>
    <property type="match status" value="1"/>
</dbReference>
<sequence length="624" mass="70814">MTTNREKLNNVTHTVRCAQAVLQYGVGAMIDFPDQTLMTASPEFWNDQIDVIHDERLEKALGVQYFGMPGGKANHSLGISYVRFPQWYFCPQCRRFMPILDWIKEYRTKRKKVPGDYDYNMKKPYCTECKKDLVATRVIVACEKGHIDDFPWVAWVHNKNLNGSKDICSNPQLTFGTSPTASAGLEGLLIKCTNCNARASMQGAFDKDIFEKMGDAYKCTGNMPWKNKHTMCDEFPIARQRGASSVYYPKIASSLVIPPYSNRVNLDIEKSKTYHECLIKMEDDDDAERKERIRKQIDNWSGKIAIEISANPLTVKNILFRKWEIIQQENYATDSSDYRYEEFQALTGQIPKNDLLTGDFITEDMDVNQYHIPGIERVTLVHKVREVRALTGFTRINPPGASDLGKDTFGFVSSKEPDTSWFPAYEVRGEGIFLEFDKSQLERWVSGCPEVLVRSKIIEDNFKKSFYGGIIAKDLSPQFIFLHTLAHLLIRELSFECGYSAASLRERIYFNSYKTPMAGILVYTAGGDSEGTLGGLVRQGYHDCLPHIFRKAIANAKICANDPVCITSNGQGRDSLNLGACHSCVLLPETSCDEYNSFLDRALVIGTFENKMIGFYSNYENDIV</sequence>
<accession>C0C5T6</accession>
<gene>
    <name evidence="2" type="ORF">CLOHYLEM_07473</name>
</gene>
<dbReference type="HOGENOM" id="CLU_020062_0_0_9"/>
<keyword evidence="3" id="KW-1185">Reference proteome</keyword>
<dbReference type="Proteomes" id="UP000004893">
    <property type="component" value="Unassembled WGS sequence"/>
</dbReference>
<dbReference type="EMBL" id="ABYI02000041">
    <property type="protein sequence ID" value="EEG72470.1"/>
    <property type="molecule type" value="Genomic_DNA"/>
</dbReference>
<evidence type="ECO:0000259" key="1">
    <source>
        <dbReference type="Pfam" id="PF09369"/>
    </source>
</evidence>
<dbReference type="RefSeq" id="WP_006444818.1">
    <property type="nucleotide sequence ID" value="NZ_CP036524.1"/>
</dbReference>